<name>A0A7K1SHH0_9BACT</name>
<dbReference type="Pfam" id="PF09603">
    <property type="entry name" value="Fib_succ_major"/>
    <property type="match status" value="1"/>
</dbReference>
<dbReference type="EMBL" id="WPIN01000010">
    <property type="protein sequence ID" value="MVM33164.1"/>
    <property type="molecule type" value="Genomic_DNA"/>
</dbReference>
<organism evidence="2 3">
    <name type="scientific">Spirosoma arboris</name>
    <dbReference type="NCBI Taxonomy" id="2682092"/>
    <lineage>
        <taxon>Bacteria</taxon>
        <taxon>Pseudomonadati</taxon>
        <taxon>Bacteroidota</taxon>
        <taxon>Cytophagia</taxon>
        <taxon>Cytophagales</taxon>
        <taxon>Cytophagaceae</taxon>
        <taxon>Spirosoma</taxon>
    </lineage>
</organism>
<evidence type="ECO:0000259" key="1">
    <source>
        <dbReference type="Pfam" id="PF09603"/>
    </source>
</evidence>
<dbReference type="CDD" id="cd15482">
    <property type="entry name" value="Sialidase_non-viral"/>
    <property type="match status" value="1"/>
</dbReference>
<feature type="domain" description="Fibrobacter succinogenes major paralogous" evidence="1">
    <location>
        <begin position="36"/>
        <end position="218"/>
    </location>
</feature>
<keyword evidence="3" id="KW-1185">Reference proteome</keyword>
<reference evidence="2 3" key="1">
    <citation type="submission" date="2019-12" db="EMBL/GenBank/DDBJ databases">
        <title>Spirosoma sp. HMF4905 genome sequencing and assembly.</title>
        <authorList>
            <person name="Kang H."/>
            <person name="Cha I."/>
            <person name="Kim H."/>
            <person name="Joh K."/>
        </authorList>
    </citation>
    <scope>NUCLEOTIDE SEQUENCE [LARGE SCALE GENOMIC DNA]</scope>
    <source>
        <strain evidence="2 3">HMF4905</strain>
    </source>
</reference>
<dbReference type="InterPro" id="IPR011871">
    <property type="entry name" value="Fib_succ_major"/>
</dbReference>
<evidence type="ECO:0000313" key="3">
    <source>
        <dbReference type="Proteomes" id="UP000436006"/>
    </source>
</evidence>
<comment type="caution">
    <text evidence="2">The sequence shown here is derived from an EMBL/GenBank/DDBJ whole genome shotgun (WGS) entry which is preliminary data.</text>
</comment>
<gene>
    <name evidence="2" type="ORF">GO755_24195</name>
</gene>
<sequence>MSSIAEIHVLCRLVLAMVCLVYPATSYSAEVPGAVIGMYEWSAQNLKVTHFRNGDPIPEAKTDDDWKKAAEKGTPAWCYYNNDPANASTYGVLYNWFAINDPRGISPVGWDIATREALQNLQTELGPKSGAKLKSRSAWAGGLPGSDERGFGALPAGVRYIGGLFHDLGKYTYFWTNSSKGVEAALYFSLGHKHDGVDSTETFSFLKKGVGMSVRCVRRVAYTSFSIAPKNLPNDGIMFIDNESVNRSGHYGSALTECKNGDILAFYTNVSGKIFQGHGIAGWSEYKRSTDGGKTWGNPVVVSYSRKVWDVNRVTGDSLPKGKSYIAAFVRSVITAPNGTLVAFLSRQLASNRDNYLGFKTPVYILSHDNGQTWTEPKEVDEIATAKEISLTNDDGASFVQDGVIYTVFIGGYGTGEYSFYASHDNGETFAKVSEGLFQHRKYKSNYYYMTAKALDDGRFIVYSYDLNDEYNLPYVISSDKGRTWSEVKTTYMAKRVRDAQMSEKIGNYYFMVGRSGSFGSDPMNLVLYASKNGIDWDNGQYLKKVQKTLDSYSAIEVVGKYDPKQAKKVLIQGSVGYGVGASVNVKHWWIDDVK</sequence>
<dbReference type="RefSeq" id="WP_157587886.1">
    <property type="nucleotide sequence ID" value="NZ_WPIN01000010.1"/>
</dbReference>
<dbReference type="SUPFAM" id="SSF50939">
    <property type="entry name" value="Sialidases"/>
    <property type="match status" value="1"/>
</dbReference>
<protein>
    <recommendedName>
        <fullName evidence="1">Fibrobacter succinogenes major paralogous domain-containing protein</fullName>
    </recommendedName>
</protein>
<evidence type="ECO:0000313" key="2">
    <source>
        <dbReference type="EMBL" id="MVM33164.1"/>
    </source>
</evidence>
<dbReference type="NCBIfam" id="TIGR02145">
    <property type="entry name" value="Fib_succ_major"/>
    <property type="match status" value="1"/>
</dbReference>
<dbReference type="InterPro" id="IPR036278">
    <property type="entry name" value="Sialidase_sf"/>
</dbReference>
<dbReference type="AlphaFoldDB" id="A0A7K1SHH0"/>
<dbReference type="Gene3D" id="2.120.10.10">
    <property type="match status" value="1"/>
</dbReference>
<dbReference type="Proteomes" id="UP000436006">
    <property type="component" value="Unassembled WGS sequence"/>
</dbReference>
<proteinExistence type="predicted"/>
<accession>A0A7K1SHH0</accession>